<evidence type="ECO:0000313" key="9">
    <source>
        <dbReference type="Proteomes" id="UP000178449"/>
    </source>
</evidence>
<evidence type="ECO:0000256" key="3">
    <source>
        <dbReference type="ARBA" id="ARBA00022692"/>
    </source>
</evidence>
<evidence type="ECO:0000256" key="1">
    <source>
        <dbReference type="ARBA" id="ARBA00004651"/>
    </source>
</evidence>
<comment type="caution">
    <text evidence="8">The sequence shown here is derived from an EMBL/GenBank/DDBJ whole genome shotgun (WGS) entry which is preliminary data.</text>
</comment>
<accession>A0A1F6GFJ4</accession>
<organism evidence="8 9">
    <name type="scientific">Candidatus Lambdaproteobacteria bacterium RIFOXYD2_FULL_50_16</name>
    <dbReference type="NCBI Taxonomy" id="1817772"/>
    <lineage>
        <taxon>Bacteria</taxon>
        <taxon>Pseudomonadati</taxon>
        <taxon>Pseudomonadota</taxon>
        <taxon>Candidatus Lambdaproteobacteria</taxon>
    </lineage>
</organism>
<feature type="transmembrane region" description="Helical" evidence="6">
    <location>
        <begin position="199"/>
        <end position="218"/>
    </location>
</feature>
<dbReference type="PANTHER" id="PTHR30485">
    <property type="entry name" value="NI/FE-HYDROGENASE 1 B-TYPE CYTOCHROME SUBUNIT"/>
    <property type="match status" value="1"/>
</dbReference>
<keyword evidence="5 6" id="KW-0472">Membrane</keyword>
<dbReference type="Gene3D" id="1.20.950.20">
    <property type="entry name" value="Transmembrane di-heme cytochromes, Chain C"/>
    <property type="match status" value="1"/>
</dbReference>
<feature type="transmembrane region" description="Helical" evidence="6">
    <location>
        <begin position="38"/>
        <end position="62"/>
    </location>
</feature>
<evidence type="ECO:0000256" key="5">
    <source>
        <dbReference type="ARBA" id="ARBA00023136"/>
    </source>
</evidence>
<evidence type="ECO:0000313" key="8">
    <source>
        <dbReference type="EMBL" id="OGG96881.1"/>
    </source>
</evidence>
<dbReference type="STRING" id="1817772.A2527_00460"/>
<dbReference type="PANTHER" id="PTHR30485:SF2">
    <property type="entry name" value="BLL0597 PROTEIN"/>
    <property type="match status" value="1"/>
</dbReference>
<reference evidence="8 9" key="1">
    <citation type="journal article" date="2016" name="Nat. Commun.">
        <title>Thousands of microbial genomes shed light on interconnected biogeochemical processes in an aquifer system.</title>
        <authorList>
            <person name="Anantharaman K."/>
            <person name="Brown C.T."/>
            <person name="Hug L.A."/>
            <person name="Sharon I."/>
            <person name="Castelle C.J."/>
            <person name="Probst A.J."/>
            <person name="Thomas B.C."/>
            <person name="Singh A."/>
            <person name="Wilkins M.J."/>
            <person name="Karaoz U."/>
            <person name="Brodie E.L."/>
            <person name="Williams K.H."/>
            <person name="Hubbard S.S."/>
            <person name="Banfield J.F."/>
        </authorList>
    </citation>
    <scope>NUCLEOTIDE SEQUENCE [LARGE SCALE GENOMIC DNA]</scope>
</reference>
<dbReference type="AlphaFoldDB" id="A0A1F6GFJ4"/>
<evidence type="ECO:0000256" key="2">
    <source>
        <dbReference type="ARBA" id="ARBA00022475"/>
    </source>
</evidence>
<gene>
    <name evidence="8" type="ORF">A2527_00460</name>
</gene>
<keyword evidence="3 6" id="KW-0812">Transmembrane</keyword>
<evidence type="ECO:0000256" key="6">
    <source>
        <dbReference type="SAM" id="Phobius"/>
    </source>
</evidence>
<dbReference type="InterPro" id="IPR018588">
    <property type="entry name" value="Dihaem_cytochrome-c"/>
</dbReference>
<evidence type="ECO:0000256" key="4">
    <source>
        <dbReference type="ARBA" id="ARBA00022989"/>
    </source>
</evidence>
<evidence type="ECO:0000259" key="7">
    <source>
        <dbReference type="Pfam" id="PF01292"/>
    </source>
</evidence>
<comment type="subcellular location">
    <subcellularLocation>
        <location evidence="1">Cell membrane</location>
        <topology evidence="1">Multi-pass membrane protein</topology>
    </subcellularLocation>
</comment>
<keyword evidence="2" id="KW-1003">Cell membrane</keyword>
<dbReference type="SUPFAM" id="SSF81342">
    <property type="entry name" value="Transmembrane di-heme cytochromes"/>
    <property type="match status" value="1"/>
</dbReference>
<dbReference type="Proteomes" id="UP000178449">
    <property type="component" value="Unassembled WGS sequence"/>
</dbReference>
<dbReference type="Pfam" id="PF01292">
    <property type="entry name" value="Ni_hydr_CYTB"/>
    <property type="match status" value="1"/>
</dbReference>
<proteinExistence type="predicted"/>
<dbReference type="GO" id="GO:0022904">
    <property type="term" value="P:respiratory electron transport chain"/>
    <property type="evidence" value="ECO:0007669"/>
    <property type="project" value="InterPro"/>
</dbReference>
<protein>
    <recommendedName>
        <fullName evidence="7">Cytochrome b561 bacterial/Ni-hydrogenase domain-containing protein</fullName>
    </recommendedName>
</protein>
<dbReference type="InterPro" id="IPR011577">
    <property type="entry name" value="Cyt_b561_bac/Ni-Hgenase"/>
</dbReference>
<sequence length="382" mass="43016">MMVRVWDRPIRAFHWLLAFSVTGALVTSLEPSWLSAHLYFGELALCLVVFRLGWGFLGSYYARFESFIKGPKAFWGYLWPLIRLKPPKVLEHNPVASWVFLSMLLLVFGAGVTGLLVLGGQERIGILTDYLSQAQGAQADHYHRWVAYTLLGLICLHLGGASFDSILHKEFLIGALWHGHKEGPEDYAPPENRGRKKGALSFFGISLLATGLFVGLWPHDFRSEETLRALTQPKETPLVAEYKEECGACHFPFSPNLLPRRSWVRMMAELENHFGEDASIDEEEAREILDYLKGGETSQTEAAYYLLADIGPEETPQEISKLPFWKKTHEGIRESVYARKDIGSKINCGACHQYAFYGSFEDEHIAIPEGKKPAAVDRQTGP</sequence>
<feature type="domain" description="Cytochrome b561 bacterial/Ni-hydrogenase" evidence="7">
    <location>
        <begin position="5"/>
        <end position="179"/>
    </location>
</feature>
<dbReference type="Pfam" id="PF09626">
    <property type="entry name" value="DHC"/>
    <property type="match status" value="1"/>
</dbReference>
<dbReference type="EMBL" id="MFNE01000008">
    <property type="protein sequence ID" value="OGG96881.1"/>
    <property type="molecule type" value="Genomic_DNA"/>
</dbReference>
<name>A0A1F6GFJ4_9PROT</name>
<dbReference type="GO" id="GO:0020037">
    <property type="term" value="F:heme binding"/>
    <property type="evidence" value="ECO:0007669"/>
    <property type="project" value="TreeGrafter"/>
</dbReference>
<feature type="transmembrane region" description="Helical" evidence="6">
    <location>
        <begin position="145"/>
        <end position="163"/>
    </location>
</feature>
<feature type="transmembrane region" description="Helical" evidence="6">
    <location>
        <begin position="95"/>
        <end position="118"/>
    </location>
</feature>
<keyword evidence="4 6" id="KW-1133">Transmembrane helix</keyword>
<dbReference type="GO" id="GO:0005886">
    <property type="term" value="C:plasma membrane"/>
    <property type="evidence" value="ECO:0007669"/>
    <property type="project" value="UniProtKB-SubCell"/>
</dbReference>
<dbReference type="InterPro" id="IPR051542">
    <property type="entry name" value="Hydrogenase_cytochrome"/>
</dbReference>
<dbReference type="InterPro" id="IPR016174">
    <property type="entry name" value="Di-haem_cyt_TM"/>
</dbReference>
<dbReference type="GO" id="GO:0009055">
    <property type="term" value="F:electron transfer activity"/>
    <property type="evidence" value="ECO:0007669"/>
    <property type="project" value="InterPro"/>
</dbReference>